<sequence length="755" mass="85582">MDYSKFLDDNFDAKEWINNAFKTQKDSTTSKDQYATTLVMKLQMFIQEVNNVIEEGSQQALQNMPRVLREIDAVTSEAKLLQDQMRAVKEDIEKVEHDTAQSMETLMKLDQVKSRMKDTSHALQEADNWTTLSANVEEVFQSQDISAISQKLVGMQQSLQMLVDVPDYEDRCNHLESLKNRLEAMLSPQLVAAFNTQSLESAQGYVQVFSDINRLQQLNKYYHKCQKAKLLDIWKKTVDENSDKSMVEWLPGFYDQLLSTWHTQITWCSQVFSNPARLVCDVLTDTLLSVDPSLPLCVTTTVEEESHVLPTLIELKEISGRFAKAIEGATESHISGSNEDKESVDNLLATIYKPYHSHIASYGQLEQDALMADLNNIALDHSEILDTVRLVGESVTKLFSATNQANERCLQLTNGCGYVGLLDALQKYFSAYVMEFRRVLTNLREKCKIDNRSEADDWSFFQHSLRMIQTCGDLILHLDELDGAVISNLLMSAGKYCVPLSPSTIKELDKRGTTNQTPFHKFTSLYLEDPSQQLALEHLITQVEEGDTPSVLPEIKQEFYKLSELVHKLAFDIAFAPLKHDLVGLSTMEIWTSQSAGGAVTSDLPTFSLSPQEYITKIGQYLMTLPQQLEPFTMQDNPALIVALKHGKLPFTDIQEVPEHIADVWLDSISKGTMHTYSEEILKVNTITAHATRQMITDIDYLCNVLDDLGLHPTENLKNIETLLKAPQDDFNELTEKMPVRLYRMIAGMRDLSID</sequence>
<dbReference type="Proteomes" id="UP000749559">
    <property type="component" value="Unassembled WGS sequence"/>
</dbReference>
<comment type="subcellular location">
    <subcellularLocation>
        <location evidence="1">Golgi apparatus membrane</location>
        <topology evidence="1">Peripheral membrane protein</topology>
    </subcellularLocation>
</comment>
<accession>A0A8J1Y7R4</accession>
<dbReference type="GO" id="GO:0006890">
    <property type="term" value="P:retrograde vesicle-mediated transport, Golgi to endoplasmic reticulum"/>
    <property type="evidence" value="ECO:0007669"/>
    <property type="project" value="TreeGrafter"/>
</dbReference>
<keyword evidence="6" id="KW-0333">Golgi apparatus</keyword>
<dbReference type="PANTHER" id="PTHR21443">
    <property type="entry name" value="CONSERVED OLIGOMERIC GOLGI COMPLEX COMPONENT 7"/>
    <property type="match status" value="1"/>
</dbReference>
<evidence type="ECO:0000313" key="10">
    <source>
        <dbReference type="Proteomes" id="UP000749559"/>
    </source>
</evidence>
<dbReference type="EMBL" id="CAIIXF020000003">
    <property type="protein sequence ID" value="CAH1780014.1"/>
    <property type="molecule type" value="Genomic_DNA"/>
</dbReference>
<name>A0A8J1Y7R4_OWEFU</name>
<evidence type="ECO:0000256" key="6">
    <source>
        <dbReference type="ARBA" id="ARBA00023034"/>
    </source>
</evidence>
<comment type="similarity">
    <text evidence="2">Belongs to the COG7 family.</text>
</comment>
<keyword evidence="4" id="KW-0813">Transport</keyword>
<dbReference type="GO" id="GO:0017119">
    <property type="term" value="C:Golgi transport complex"/>
    <property type="evidence" value="ECO:0007669"/>
    <property type="project" value="InterPro"/>
</dbReference>
<dbReference type="GO" id="GO:0007030">
    <property type="term" value="P:Golgi organization"/>
    <property type="evidence" value="ECO:0007669"/>
    <property type="project" value="TreeGrafter"/>
</dbReference>
<evidence type="ECO:0000256" key="1">
    <source>
        <dbReference type="ARBA" id="ARBA00004395"/>
    </source>
</evidence>
<dbReference type="PANTHER" id="PTHR21443:SF0">
    <property type="entry name" value="CONSERVED OLIGOMERIC GOLGI COMPLEX SUBUNIT 7"/>
    <property type="match status" value="1"/>
</dbReference>
<keyword evidence="5" id="KW-0653">Protein transport</keyword>
<reference evidence="9" key="1">
    <citation type="submission" date="2022-03" db="EMBL/GenBank/DDBJ databases">
        <authorList>
            <person name="Martin C."/>
        </authorList>
    </citation>
    <scope>NUCLEOTIDE SEQUENCE</scope>
</reference>
<dbReference type="GO" id="GO:0006886">
    <property type="term" value="P:intracellular protein transport"/>
    <property type="evidence" value="ECO:0007669"/>
    <property type="project" value="InterPro"/>
</dbReference>
<dbReference type="AlphaFoldDB" id="A0A8J1Y7R4"/>
<dbReference type="OrthoDB" id="245173at2759"/>
<keyword evidence="10" id="KW-1185">Reference proteome</keyword>
<dbReference type="Pfam" id="PF10191">
    <property type="entry name" value="COG7"/>
    <property type="match status" value="1"/>
</dbReference>
<evidence type="ECO:0000256" key="7">
    <source>
        <dbReference type="ARBA" id="ARBA00023136"/>
    </source>
</evidence>
<protein>
    <recommendedName>
        <fullName evidence="3">Conserved oligomeric Golgi complex subunit 7</fullName>
    </recommendedName>
    <alternativeName>
        <fullName evidence="8">Component of oligomeric Golgi complex 7</fullName>
    </alternativeName>
</protein>
<evidence type="ECO:0000256" key="4">
    <source>
        <dbReference type="ARBA" id="ARBA00022448"/>
    </source>
</evidence>
<organism evidence="9 10">
    <name type="scientific">Owenia fusiformis</name>
    <name type="common">Polychaete worm</name>
    <dbReference type="NCBI Taxonomy" id="6347"/>
    <lineage>
        <taxon>Eukaryota</taxon>
        <taxon>Metazoa</taxon>
        <taxon>Spiralia</taxon>
        <taxon>Lophotrochozoa</taxon>
        <taxon>Annelida</taxon>
        <taxon>Polychaeta</taxon>
        <taxon>Sedentaria</taxon>
        <taxon>Canalipalpata</taxon>
        <taxon>Sabellida</taxon>
        <taxon>Oweniida</taxon>
        <taxon>Oweniidae</taxon>
        <taxon>Owenia</taxon>
    </lineage>
</organism>
<evidence type="ECO:0000256" key="3">
    <source>
        <dbReference type="ARBA" id="ARBA00020984"/>
    </source>
</evidence>
<evidence type="ECO:0000256" key="5">
    <source>
        <dbReference type="ARBA" id="ARBA00022927"/>
    </source>
</evidence>
<proteinExistence type="inferred from homology"/>
<dbReference type="InterPro" id="IPR019335">
    <property type="entry name" value="COG7"/>
</dbReference>
<dbReference type="GO" id="GO:0000139">
    <property type="term" value="C:Golgi membrane"/>
    <property type="evidence" value="ECO:0007669"/>
    <property type="project" value="UniProtKB-SubCell"/>
</dbReference>
<gene>
    <name evidence="9" type="ORF">OFUS_LOCUS6762</name>
</gene>
<evidence type="ECO:0000256" key="8">
    <source>
        <dbReference type="ARBA" id="ARBA00031345"/>
    </source>
</evidence>
<evidence type="ECO:0000256" key="2">
    <source>
        <dbReference type="ARBA" id="ARBA00005831"/>
    </source>
</evidence>
<comment type="caution">
    <text evidence="9">The sequence shown here is derived from an EMBL/GenBank/DDBJ whole genome shotgun (WGS) entry which is preliminary data.</text>
</comment>
<evidence type="ECO:0000313" key="9">
    <source>
        <dbReference type="EMBL" id="CAH1780014.1"/>
    </source>
</evidence>
<keyword evidence="7" id="KW-0472">Membrane</keyword>